<feature type="transmembrane region" description="Helical" evidence="2">
    <location>
        <begin position="194"/>
        <end position="214"/>
    </location>
</feature>
<sequence>MSPAGMRARATPAQIVWSGVLAVAIGILAAGAAWPIYRSEHLWLLIAGATGAAYGVVLAGRLWRWGSFTAGALLLGFVVLLVPLAVPDALLSGAAGIPRGLGDGLAAVALGWKQVLTLTLPLGTYQAVLVPVFVLVYASVAASTWLALRDAKSAVWAALPAAAVVGYGTVFGPAELSEPLLLGSVTVTAPRELAVWIAAGIVIACWISWTSGAARRAALRLGRESRARRRSVTRGAIGAGIVVLALSAAAVLAPAAATTPRSVPRDRIDPVVVVREQTSPLASYRVWKRDAAFEAPLFTVSSAGKLPGRLRLAVLDHSNGIDFTVSVGPGTFTRYPSGGTVADPTQIRVEIAAGYSGIWVPLTTELAATPRFAGPRAAELSDGFYLDRDTGAGIAVPTAAGLRSGDEYTVELSAAPDAQLGGAPARATPDLDLSELPQLDRWLGQQSLPSSGEGLETAIERLRERGYLSHALSDQNERLWLDELAAEYGTRFVASSGGHSTARTEELFTQLNEQQEAAGADADDAALVSGIGDDEQFAAAAVQVARAMGFDARVVLGVRMGEAGVPGVPACEQSCTGANVAAWIEARGADGVWAPIDVTPQVATPPVALDSGERLPEHATVPEELDAPESDPEFGSGAGDSVPSQTTGDTEPSSWWPIVRWAGLGIVALVLLAVLVLFIPVVKRVRSRSRRGSGTVETRVLGAWEELLDAHADAGTPEIRAVRAARSTPTASRRDLGALIPGGLRIAAEVDHAVFSGEGADPDAADRVWASVDAELAGLRAGRSRWARLAARYSLASFGIARLARAGQRQRAETESR</sequence>
<feature type="compositionally biased region" description="Polar residues" evidence="1">
    <location>
        <begin position="642"/>
        <end position="653"/>
    </location>
</feature>
<keyword evidence="2" id="KW-1133">Transmembrane helix</keyword>
<name>A0A4V3CXN7_9MICO</name>
<feature type="transmembrane region" description="Helical" evidence="2">
    <location>
        <begin position="155"/>
        <end position="174"/>
    </location>
</feature>
<gene>
    <name evidence="4" type="ORF">EDF62_2625</name>
</gene>
<evidence type="ECO:0000313" key="5">
    <source>
        <dbReference type="Proteomes" id="UP000295601"/>
    </source>
</evidence>
<feature type="domain" description="Transglutaminase-like" evidence="3">
    <location>
        <begin position="523"/>
        <end position="597"/>
    </location>
</feature>
<feature type="transmembrane region" description="Helical" evidence="2">
    <location>
        <begin position="235"/>
        <end position="257"/>
    </location>
</feature>
<evidence type="ECO:0000256" key="2">
    <source>
        <dbReference type="SAM" id="Phobius"/>
    </source>
</evidence>
<protein>
    <submittedName>
        <fullName evidence="4">Transglutaminase superfamily protein</fullName>
    </submittedName>
</protein>
<dbReference type="OrthoDB" id="3651060at2"/>
<evidence type="ECO:0000256" key="1">
    <source>
        <dbReference type="SAM" id="MobiDB-lite"/>
    </source>
</evidence>
<dbReference type="SUPFAM" id="SSF54001">
    <property type="entry name" value="Cysteine proteinases"/>
    <property type="match status" value="1"/>
</dbReference>
<evidence type="ECO:0000259" key="3">
    <source>
        <dbReference type="Pfam" id="PF01841"/>
    </source>
</evidence>
<dbReference type="Proteomes" id="UP000295601">
    <property type="component" value="Unassembled WGS sequence"/>
</dbReference>
<keyword evidence="5" id="KW-1185">Reference proteome</keyword>
<feature type="region of interest" description="Disordered" evidence="1">
    <location>
        <begin position="623"/>
        <end position="653"/>
    </location>
</feature>
<evidence type="ECO:0000313" key="4">
    <source>
        <dbReference type="EMBL" id="TDP90968.1"/>
    </source>
</evidence>
<dbReference type="Pfam" id="PF01841">
    <property type="entry name" value="Transglut_core"/>
    <property type="match status" value="1"/>
</dbReference>
<feature type="transmembrane region" description="Helical" evidence="2">
    <location>
        <begin position="125"/>
        <end position="148"/>
    </location>
</feature>
<feature type="transmembrane region" description="Helical" evidence="2">
    <location>
        <begin position="661"/>
        <end position="682"/>
    </location>
</feature>
<proteinExistence type="predicted"/>
<keyword evidence="2" id="KW-0812">Transmembrane</keyword>
<feature type="transmembrane region" description="Helical" evidence="2">
    <location>
        <begin position="15"/>
        <end position="36"/>
    </location>
</feature>
<feature type="compositionally biased region" description="Acidic residues" evidence="1">
    <location>
        <begin position="623"/>
        <end position="632"/>
    </location>
</feature>
<accession>A0A4V3CXN7</accession>
<feature type="transmembrane region" description="Helical" evidence="2">
    <location>
        <begin position="67"/>
        <end position="86"/>
    </location>
</feature>
<comment type="caution">
    <text evidence="4">The sequence shown here is derived from an EMBL/GenBank/DDBJ whole genome shotgun (WGS) entry which is preliminary data.</text>
</comment>
<reference evidence="4 5" key="1">
    <citation type="submission" date="2019-03" db="EMBL/GenBank/DDBJ databases">
        <title>Genomic analyses of the natural microbiome of Caenorhabditis elegans.</title>
        <authorList>
            <person name="Samuel B."/>
        </authorList>
    </citation>
    <scope>NUCLEOTIDE SEQUENCE [LARGE SCALE GENOMIC DNA]</scope>
    <source>
        <strain evidence="4 5">JUb18</strain>
    </source>
</reference>
<dbReference type="EMBL" id="SNYA01000006">
    <property type="protein sequence ID" value="TDP90968.1"/>
    <property type="molecule type" value="Genomic_DNA"/>
</dbReference>
<dbReference type="InterPro" id="IPR002931">
    <property type="entry name" value="Transglutaminase-like"/>
</dbReference>
<keyword evidence="2" id="KW-0472">Membrane</keyword>
<dbReference type="InterPro" id="IPR038765">
    <property type="entry name" value="Papain-like_cys_pep_sf"/>
</dbReference>
<feature type="transmembrane region" description="Helical" evidence="2">
    <location>
        <begin position="42"/>
        <end position="60"/>
    </location>
</feature>
<organism evidence="4 5">
    <name type="scientific">Leucobacter luti</name>
    <dbReference type="NCBI Taxonomy" id="340320"/>
    <lineage>
        <taxon>Bacteria</taxon>
        <taxon>Bacillati</taxon>
        <taxon>Actinomycetota</taxon>
        <taxon>Actinomycetes</taxon>
        <taxon>Micrococcales</taxon>
        <taxon>Microbacteriaceae</taxon>
        <taxon>Leucobacter</taxon>
    </lineage>
</organism>
<dbReference type="AlphaFoldDB" id="A0A4V3CXN7"/>